<accession>A0ABR9P1J5</accession>
<comment type="caution">
    <text evidence="1">The sequence shown here is derived from an EMBL/GenBank/DDBJ whole genome shotgun (WGS) entry which is preliminary data.</text>
</comment>
<protein>
    <recommendedName>
        <fullName evidence="3">Secreted protein</fullName>
    </recommendedName>
</protein>
<dbReference type="RefSeq" id="WP_193120358.1">
    <property type="nucleotide sequence ID" value="NZ_JADBGI010000002.1"/>
</dbReference>
<sequence length="178" mass="19798">MRPLLFLDVDGPLNPFHASLAALQEGYTAHSLRPRGWAPPLPALRVLLNPDHGEQLLRLPYELVWATTWEHEANSMIGPRVGLPELPVVELPARGSAPDGVFFKTPALVEYAAGRPFVWVDDELTDRDHEYACNHHRAALLLHRISPAHGLVERDLDLLARWEPARTAAMVPGKAHEG</sequence>
<gene>
    <name evidence="1" type="ORF">IDM40_03170</name>
</gene>
<evidence type="ECO:0000313" key="2">
    <source>
        <dbReference type="Proteomes" id="UP000806528"/>
    </source>
</evidence>
<dbReference type="Proteomes" id="UP000806528">
    <property type="component" value="Unassembled WGS sequence"/>
</dbReference>
<organism evidence="1 2">
    <name type="scientific">Nocardiopsis coralli</name>
    <dbReference type="NCBI Taxonomy" id="2772213"/>
    <lineage>
        <taxon>Bacteria</taxon>
        <taxon>Bacillati</taxon>
        <taxon>Actinomycetota</taxon>
        <taxon>Actinomycetes</taxon>
        <taxon>Streptosporangiales</taxon>
        <taxon>Nocardiopsidaceae</taxon>
        <taxon>Nocardiopsis</taxon>
    </lineage>
</organism>
<keyword evidence="2" id="KW-1185">Reference proteome</keyword>
<evidence type="ECO:0000313" key="1">
    <source>
        <dbReference type="EMBL" id="MBE2997712.1"/>
    </source>
</evidence>
<name>A0ABR9P1J5_9ACTN</name>
<proteinExistence type="predicted"/>
<dbReference type="EMBL" id="JADBGI010000002">
    <property type="protein sequence ID" value="MBE2997712.1"/>
    <property type="molecule type" value="Genomic_DNA"/>
</dbReference>
<reference evidence="1 2" key="1">
    <citation type="submission" date="2020-09" db="EMBL/GenBank/DDBJ databases">
        <title>Diversity and distribution of actinomycetes associated with coral in the coast of Hainan.</title>
        <authorList>
            <person name="Li F."/>
        </authorList>
    </citation>
    <scope>NUCLEOTIDE SEQUENCE [LARGE SCALE GENOMIC DNA]</scope>
    <source>
        <strain evidence="1 2">HNM0947</strain>
    </source>
</reference>
<evidence type="ECO:0008006" key="3">
    <source>
        <dbReference type="Google" id="ProtNLM"/>
    </source>
</evidence>